<evidence type="ECO:0000256" key="5">
    <source>
        <dbReference type="SAM" id="MobiDB-lite"/>
    </source>
</evidence>
<comment type="similarity">
    <text evidence="4">Belongs to the PP2C family.</text>
</comment>
<evidence type="ECO:0000313" key="8">
    <source>
        <dbReference type="WBParaSite" id="jg5044"/>
    </source>
</evidence>
<feature type="region of interest" description="Disordered" evidence="5">
    <location>
        <begin position="1"/>
        <end position="29"/>
    </location>
</feature>
<dbReference type="PANTHER" id="PTHR13832">
    <property type="entry name" value="PROTEIN PHOSPHATASE 2C"/>
    <property type="match status" value="1"/>
</dbReference>
<feature type="domain" description="PPM-type phosphatase" evidence="6">
    <location>
        <begin position="191"/>
        <end position="573"/>
    </location>
</feature>
<dbReference type="PANTHER" id="PTHR13832:SF354">
    <property type="entry name" value="GM14138P"/>
    <property type="match status" value="1"/>
</dbReference>
<accession>A0A915ED07</accession>
<dbReference type="Gene3D" id="3.60.40.10">
    <property type="entry name" value="PPM-type phosphatase domain"/>
    <property type="match status" value="1"/>
</dbReference>
<keyword evidence="7" id="KW-1185">Reference proteome</keyword>
<dbReference type="GO" id="GO:0005739">
    <property type="term" value="C:mitochondrion"/>
    <property type="evidence" value="ECO:0007669"/>
    <property type="project" value="TreeGrafter"/>
</dbReference>
<organism evidence="7 8">
    <name type="scientific">Ditylenchus dipsaci</name>
    <dbReference type="NCBI Taxonomy" id="166011"/>
    <lineage>
        <taxon>Eukaryota</taxon>
        <taxon>Metazoa</taxon>
        <taxon>Ecdysozoa</taxon>
        <taxon>Nematoda</taxon>
        <taxon>Chromadorea</taxon>
        <taxon>Rhabditida</taxon>
        <taxon>Tylenchina</taxon>
        <taxon>Tylenchomorpha</taxon>
        <taxon>Sphaerularioidea</taxon>
        <taxon>Anguinidae</taxon>
        <taxon>Anguininae</taxon>
        <taxon>Ditylenchus</taxon>
    </lineage>
</organism>
<dbReference type="InterPro" id="IPR001932">
    <property type="entry name" value="PPM-type_phosphatase-like_dom"/>
</dbReference>
<sequence length="595" mass="66067">MLSKIKNVITSNASTSNNSSSAEAQETVSPPKIGMVVDMAGESNVFAEIISVMSGGPSPSETHPQYSYTRPEFLHFSKEETQLSADQLIRPVLCPKYALPVNAGYAEVINHGKSVENEDMATAKILNIVQQGYEPEKAIDLVKALKRTSTQNSDIKFELLGNPFGQIKIKENPRKLEKRRSDEDILTLHKSFSSDDEPTAPRAEAAYFAIFDGHAGSGAAIMASKMLHEHIKNRLSEVLESILHLHRQETLFNSKNTSKNERNCWNEDPTLEKNYQGEHRDKSVITADSLIVGALEAAFVEMDDRIGAEKAVSRLPGGCAAIVVLFFLNKIYVANAGDCRALLVSPNKYLQLSTDFSPLKERKRLQTIAYRNREVISNCFSRQEYSRFLTRKDLNHKVLYRDWYMDGWAAKTVREADLKPPLISTRCKKSRLLNTIGVSRGLGDHHLMTVDDRIAIKPFLSAHPEVQVFDTRSMDCLSSSDVLVVGSDGLWDVFSNEDVFNIVNTSMSTLNSCESTGTESIDLEDDSIKYTYTLMAQELAAGARGDPVDNSKWRLSGGAMASSDDITVFVIPLKFAVNLCAEDSTEDDDEELLVA</sequence>
<feature type="compositionally biased region" description="Low complexity" evidence="5">
    <location>
        <begin position="10"/>
        <end position="22"/>
    </location>
</feature>
<dbReference type="InterPro" id="IPR015655">
    <property type="entry name" value="PP2C"/>
</dbReference>
<dbReference type="SMART" id="SM00332">
    <property type="entry name" value="PP2Cc"/>
    <property type="match status" value="1"/>
</dbReference>
<evidence type="ECO:0000259" key="6">
    <source>
        <dbReference type="PROSITE" id="PS51746"/>
    </source>
</evidence>
<dbReference type="SUPFAM" id="SSF81606">
    <property type="entry name" value="PP2C-like"/>
    <property type="match status" value="1"/>
</dbReference>
<protein>
    <submittedName>
        <fullName evidence="8">PPM-type phosphatase domain-containing protein</fullName>
    </submittedName>
</protein>
<dbReference type="InterPro" id="IPR036457">
    <property type="entry name" value="PPM-type-like_dom_sf"/>
</dbReference>
<dbReference type="CDD" id="cd00143">
    <property type="entry name" value="PP2Cc"/>
    <property type="match status" value="1"/>
</dbReference>
<evidence type="ECO:0000256" key="3">
    <source>
        <dbReference type="ARBA" id="ARBA00022912"/>
    </source>
</evidence>
<dbReference type="GO" id="GO:0004741">
    <property type="term" value="F:[pyruvate dehydrogenase (acetyl-transferring)]-phosphatase activity"/>
    <property type="evidence" value="ECO:0007669"/>
    <property type="project" value="TreeGrafter"/>
</dbReference>
<dbReference type="Proteomes" id="UP000887574">
    <property type="component" value="Unplaced"/>
</dbReference>
<evidence type="ECO:0000256" key="4">
    <source>
        <dbReference type="RuleBase" id="RU003465"/>
    </source>
</evidence>
<name>A0A915ED07_9BILA</name>
<dbReference type="WBParaSite" id="jg5044">
    <property type="protein sequence ID" value="jg5044"/>
    <property type="gene ID" value="jg5044"/>
</dbReference>
<evidence type="ECO:0000256" key="2">
    <source>
        <dbReference type="ARBA" id="ARBA00022801"/>
    </source>
</evidence>
<proteinExistence type="inferred from homology"/>
<dbReference type="GO" id="GO:0046872">
    <property type="term" value="F:metal ion binding"/>
    <property type="evidence" value="ECO:0007669"/>
    <property type="project" value="UniProtKB-KW"/>
</dbReference>
<reference evidence="8" key="1">
    <citation type="submission" date="2022-11" db="UniProtKB">
        <authorList>
            <consortium name="WormBaseParasite"/>
        </authorList>
    </citation>
    <scope>IDENTIFICATION</scope>
</reference>
<dbReference type="AlphaFoldDB" id="A0A915ED07"/>
<keyword evidence="1" id="KW-0479">Metal-binding</keyword>
<dbReference type="Pfam" id="PF00481">
    <property type="entry name" value="PP2C"/>
    <property type="match status" value="2"/>
</dbReference>
<evidence type="ECO:0000313" key="7">
    <source>
        <dbReference type="Proteomes" id="UP000887574"/>
    </source>
</evidence>
<dbReference type="PROSITE" id="PS51746">
    <property type="entry name" value="PPM_2"/>
    <property type="match status" value="1"/>
</dbReference>
<keyword evidence="2 4" id="KW-0378">Hydrolase</keyword>
<keyword evidence="3 4" id="KW-0904">Protein phosphatase</keyword>
<evidence type="ECO:0000256" key="1">
    <source>
        <dbReference type="ARBA" id="ARBA00022723"/>
    </source>
</evidence>
<dbReference type="InterPro" id="IPR000222">
    <property type="entry name" value="PP2C_BS"/>
</dbReference>
<dbReference type="PROSITE" id="PS01032">
    <property type="entry name" value="PPM_1"/>
    <property type="match status" value="1"/>
</dbReference>